<dbReference type="Proteomes" id="UP001589776">
    <property type="component" value="Unassembled WGS sequence"/>
</dbReference>
<reference evidence="3 4" key="1">
    <citation type="submission" date="2024-09" db="EMBL/GenBank/DDBJ databases">
        <authorList>
            <person name="Sun Q."/>
            <person name="Mori K."/>
        </authorList>
    </citation>
    <scope>NUCLEOTIDE SEQUENCE [LARGE SCALE GENOMIC DNA]</scope>
    <source>
        <strain evidence="3 4">CCM 7759</strain>
    </source>
</reference>
<dbReference type="InterPro" id="IPR014239">
    <property type="entry name" value="YpeB_PepSY1-2"/>
</dbReference>
<proteinExistence type="predicted"/>
<dbReference type="RefSeq" id="WP_377472308.1">
    <property type="nucleotide sequence ID" value="NZ_JBHLWN010000077.1"/>
</dbReference>
<evidence type="ECO:0000259" key="2">
    <source>
        <dbReference type="Pfam" id="PF20769"/>
    </source>
</evidence>
<feature type="domain" description="Sporulation protein YpeB N-terminal" evidence="2">
    <location>
        <begin position="30"/>
        <end position="167"/>
    </location>
</feature>
<sequence length="450" mass="50975">MYSRLSMVLFPILAVALVGAGFWGYQEHREKNAILIKAENQYQRAFHDLTFHMDKLQSELGNTLTLSSASHDAYHRGLANVWRLTSQAQNEINQLPLTLLPFNHTEEFLANMANFSYRAAVRDMNKQPLSEDEMKTLNELYTRAQEIRDQLRGVQDKVVVNNLRWMDVETALATQKEPKDNTIIDGFQTVDKKVSEYSELNWGTMAGMNDEKRRVQMLSGPDVSPEDVKALAARFVTGVSTQAMEVTENGKDTNLQTYSVRVAQAGGNDVYMDFTKKGGKLLNLQAPREVAEARLGIREARDIGAQYLDEHGFKGMSAISYDQYLNRATIVYARRQNDVVIYPEKITVRIALDNGDVVGVNATDYAYDHKDRQIATPKLTQEEARKTLNPKFEVSGNSLALIRNELDQEVLCHEFVGRLNGHMYRIYVNGDNGAEERIEVIKPEDEQAAK</sequence>
<dbReference type="EMBL" id="JBHLWN010000077">
    <property type="protein sequence ID" value="MFC0214884.1"/>
    <property type="molecule type" value="Genomic_DNA"/>
</dbReference>
<dbReference type="InterPro" id="IPR048402">
    <property type="entry name" value="YpeB_N"/>
</dbReference>
<feature type="domain" description="Sporulation protein YpeB PepSY1 and PepSY2" evidence="1">
    <location>
        <begin position="185"/>
        <end position="374"/>
    </location>
</feature>
<accession>A0ABV6DQH1</accession>
<evidence type="ECO:0000259" key="1">
    <source>
        <dbReference type="Pfam" id="PF14620"/>
    </source>
</evidence>
<evidence type="ECO:0000313" key="4">
    <source>
        <dbReference type="Proteomes" id="UP001589776"/>
    </source>
</evidence>
<comment type="caution">
    <text evidence="3">The sequence shown here is derived from an EMBL/GenBank/DDBJ whole genome shotgun (WGS) entry which is preliminary data.</text>
</comment>
<gene>
    <name evidence="3" type="primary">ypeB</name>
    <name evidence="3" type="ORF">ACFFK0_20970</name>
</gene>
<dbReference type="Pfam" id="PF20769">
    <property type="entry name" value="YPEB_N"/>
    <property type="match status" value="1"/>
</dbReference>
<keyword evidence="4" id="KW-1185">Reference proteome</keyword>
<dbReference type="Pfam" id="PF14620">
    <property type="entry name" value="YPEB_PepSY1-2"/>
    <property type="match status" value="1"/>
</dbReference>
<organism evidence="3 4">
    <name type="scientific">Paenibacillus chartarius</name>
    <dbReference type="NCBI Taxonomy" id="747481"/>
    <lineage>
        <taxon>Bacteria</taxon>
        <taxon>Bacillati</taxon>
        <taxon>Bacillota</taxon>
        <taxon>Bacilli</taxon>
        <taxon>Bacillales</taxon>
        <taxon>Paenibacillaceae</taxon>
        <taxon>Paenibacillus</taxon>
    </lineage>
</organism>
<name>A0ABV6DQH1_9BACL</name>
<protein>
    <submittedName>
        <fullName evidence="3">Germination protein YpeB</fullName>
    </submittedName>
</protein>
<evidence type="ECO:0000313" key="3">
    <source>
        <dbReference type="EMBL" id="MFC0214884.1"/>
    </source>
</evidence>
<dbReference type="NCBIfam" id="TIGR02889">
    <property type="entry name" value="spore_YpeB"/>
    <property type="match status" value="1"/>
</dbReference>